<proteinExistence type="predicted"/>
<gene>
    <name evidence="1" type="ORF">U729_2514</name>
</gene>
<accession>A0A0A7FU90</accession>
<evidence type="ECO:0000313" key="1">
    <source>
        <dbReference type="EMBL" id="AIY82505.1"/>
    </source>
</evidence>
<evidence type="ECO:0000313" key="2">
    <source>
        <dbReference type="Proteomes" id="UP000030635"/>
    </source>
</evidence>
<reference evidence="1 2" key="1">
    <citation type="journal article" date="2015" name="Infect. Genet. Evol.">
        <title>Genomic sequences of six botulinum neurotoxin-producing strains representing three clostridial species illustrate the mobility and diversity of botulinum neurotoxin genes.</title>
        <authorList>
            <person name="Smith T.J."/>
            <person name="Hill K.K."/>
            <person name="Xie G."/>
            <person name="Foley B.T."/>
            <person name="Williamson C.H."/>
            <person name="Foster J.T."/>
            <person name="Johnson S.L."/>
            <person name="Chertkov O."/>
            <person name="Teshima H."/>
            <person name="Gibbons H.S."/>
            <person name="Johnsky L.A."/>
            <person name="Karavis M.A."/>
            <person name="Smith L.A."/>
        </authorList>
    </citation>
    <scope>NUCLEOTIDE SEQUENCE [LARGE SCALE GENOMIC DNA]</scope>
    <source>
        <strain evidence="1">Sullivan</strain>
    </source>
</reference>
<dbReference type="KEGG" id="cbv:U729_2514"/>
<dbReference type="RefSeq" id="WP_039315548.1">
    <property type="nucleotide sequence ID" value="NZ_CP006905.1"/>
</dbReference>
<organism evidence="1 2">
    <name type="scientific">Clostridium baratii str. Sullivan</name>
    <dbReference type="NCBI Taxonomy" id="1415775"/>
    <lineage>
        <taxon>Bacteria</taxon>
        <taxon>Bacillati</taxon>
        <taxon>Bacillota</taxon>
        <taxon>Clostridia</taxon>
        <taxon>Eubacteriales</taxon>
        <taxon>Clostridiaceae</taxon>
        <taxon>Clostridium</taxon>
    </lineage>
</organism>
<dbReference type="Proteomes" id="UP000030635">
    <property type="component" value="Chromosome"/>
</dbReference>
<name>A0A0A7FU90_9CLOT</name>
<protein>
    <submittedName>
        <fullName evidence="1">Uncharacterized protein</fullName>
    </submittedName>
</protein>
<dbReference type="EMBL" id="CP006905">
    <property type="protein sequence ID" value="AIY82505.1"/>
    <property type="molecule type" value="Genomic_DNA"/>
</dbReference>
<dbReference type="HOGENOM" id="CLU_2895991_0_0_9"/>
<sequence>MNQKESNKNMALKIDNLTHHIQMLELMLKSSSCEDDAMLYFGEGSCDYLDHVIDNASQVIGE</sequence>
<keyword evidence="2" id="KW-1185">Reference proteome</keyword>
<dbReference type="AlphaFoldDB" id="A0A0A7FU90"/>
<dbReference type="eggNOG" id="ENOG5032850">
    <property type="taxonomic scope" value="Bacteria"/>
</dbReference>